<keyword evidence="2" id="KW-1185">Reference proteome</keyword>
<evidence type="ECO:0000313" key="2">
    <source>
        <dbReference type="Proteomes" id="UP000326921"/>
    </source>
</evidence>
<dbReference type="AlphaFoldDB" id="A0A5Q0QCH7"/>
<dbReference type="EMBL" id="CP045652">
    <property type="protein sequence ID" value="QGA25398.1"/>
    <property type="molecule type" value="Genomic_DNA"/>
</dbReference>
<dbReference type="KEGG" id="sphe:GFH32_03255"/>
<accession>A0A5Q0QCH7</accession>
<evidence type="ECO:0000313" key="1">
    <source>
        <dbReference type="EMBL" id="QGA25398.1"/>
    </source>
</evidence>
<dbReference type="Proteomes" id="UP000326921">
    <property type="component" value="Chromosome"/>
</dbReference>
<protein>
    <submittedName>
        <fullName evidence="1">Uncharacterized protein</fullName>
    </submittedName>
</protein>
<reference evidence="1 2" key="1">
    <citation type="submission" date="2019-10" db="EMBL/GenBank/DDBJ databases">
        <authorList>
            <person name="Dong K."/>
        </authorList>
    </citation>
    <scope>NUCLEOTIDE SEQUENCE [LARGE SCALE GENOMIC DNA]</scope>
    <source>
        <strain evidence="2">dk4302</strain>
    </source>
</reference>
<gene>
    <name evidence="1" type="ORF">GFH32_03255</name>
</gene>
<proteinExistence type="predicted"/>
<sequence length="198" mass="22725">MSDKTTIDNIHVVVYGHEMLDEVITRARKNNIPYDKEMYYDFHAHGHDHLVHQQGQLTLVEDPTPNHSKEGSLNDLFELYISREEVKDKFAELKEAHSNGAVIESIPKNWIGDWTKATNPIWDGENYEYRIKPEEDLKLGDKVIGIRTDCAIVGEVTSVSKKKFCVNNLAFLKDQVSPLTDVQYDDIRFLINGLKGHD</sequence>
<dbReference type="RefSeq" id="WP_153509721.1">
    <property type="nucleotide sequence ID" value="NZ_CP045652.1"/>
</dbReference>
<name>A0A5Q0QCH7_9SPHI</name>
<organism evidence="1 2">
    <name type="scientific">Sphingobacterium zhuxiongii</name>
    <dbReference type="NCBI Taxonomy" id="2662364"/>
    <lineage>
        <taxon>Bacteria</taxon>
        <taxon>Pseudomonadati</taxon>
        <taxon>Bacteroidota</taxon>
        <taxon>Sphingobacteriia</taxon>
        <taxon>Sphingobacteriales</taxon>
        <taxon>Sphingobacteriaceae</taxon>
        <taxon>Sphingobacterium</taxon>
    </lineage>
</organism>